<keyword evidence="3" id="KW-1185">Reference proteome</keyword>
<dbReference type="OrthoDB" id="1931061at2759"/>
<dbReference type="InterPro" id="IPR013955">
    <property type="entry name" value="Rep_factor-A_C"/>
</dbReference>
<accession>A0A835LHM7</accession>
<evidence type="ECO:0000313" key="2">
    <source>
        <dbReference type="EMBL" id="KAF9592822.1"/>
    </source>
</evidence>
<feature type="domain" description="Replication factor A C-terminal" evidence="1">
    <location>
        <begin position="103"/>
        <end position="197"/>
    </location>
</feature>
<dbReference type="SUPFAM" id="SSF50249">
    <property type="entry name" value="Nucleic acid-binding proteins"/>
    <property type="match status" value="1"/>
</dbReference>
<evidence type="ECO:0000313" key="3">
    <source>
        <dbReference type="Proteomes" id="UP000631114"/>
    </source>
</evidence>
<evidence type="ECO:0000259" key="1">
    <source>
        <dbReference type="Pfam" id="PF08646"/>
    </source>
</evidence>
<dbReference type="Gene3D" id="2.40.50.140">
    <property type="entry name" value="Nucleic acid-binding proteins"/>
    <property type="match status" value="1"/>
</dbReference>
<organism evidence="2 3">
    <name type="scientific">Coptis chinensis</name>
    <dbReference type="NCBI Taxonomy" id="261450"/>
    <lineage>
        <taxon>Eukaryota</taxon>
        <taxon>Viridiplantae</taxon>
        <taxon>Streptophyta</taxon>
        <taxon>Embryophyta</taxon>
        <taxon>Tracheophyta</taxon>
        <taxon>Spermatophyta</taxon>
        <taxon>Magnoliopsida</taxon>
        <taxon>Ranunculales</taxon>
        <taxon>Ranunculaceae</taxon>
        <taxon>Coptidoideae</taxon>
        <taxon>Coptis</taxon>
    </lineage>
</organism>
<dbReference type="InterPro" id="IPR012340">
    <property type="entry name" value="NA-bd_OB-fold"/>
</dbReference>
<reference evidence="2 3" key="1">
    <citation type="submission" date="2020-10" db="EMBL/GenBank/DDBJ databases">
        <title>The Coptis chinensis genome and diversification of protoberbering-type alkaloids.</title>
        <authorList>
            <person name="Wang B."/>
            <person name="Shu S."/>
            <person name="Song C."/>
            <person name="Liu Y."/>
        </authorList>
    </citation>
    <scope>NUCLEOTIDE SEQUENCE [LARGE SCALE GENOMIC DNA]</scope>
    <source>
        <strain evidence="2">HL-2020</strain>
        <tissue evidence="2">Leaf</tissue>
    </source>
</reference>
<sequence>MFFNGEDMYITLKTSGVQTRTDSFLPAQHLISYTYRWDTIVRGSSEAHPEIPKYNFDFVEFNKIRLLPKENQNLQDVYGTLEGVSQLMFRKGLMLKEIFLKNSRYQLKARIQDDTESTLITIFGDEAEELLKHPASDLARLIESADGIQTVKAIMDEIIGTSIVFEIKINQYNIQSQGKYGFTANKVFQMDYNLDSHQIQEEIEQVTESSQILNDSFQAQLPDNMQLNNSTLMKEKQILLASSNDIPQPSNKKKRPNKTFKRKAYMEFSTEDSNETSQTSLIRPLSKRVRKIKESKVLFSATIVVTTDSKCFHFFLTIAGTRNVYGKQSWLEGYDEYTEDMVGGSKLCLVIKMWKIGGVRNTQLLICHFKLWFSQTFLPKSYMYPSYPRVMQNTEQGLFV</sequence>
<gene>
    <name evidence="2" type="ORF">IFM89_017441</name>
</gene>
<name>A0A835LHM7_9MAGN</name>
<dbReference type="EMBL" id="JADFTS010000008">
    <property type="protein sequence ID" value="KAF9592822.1"/>
    <property type="molecule type" value="Genomic_DNA"/>
</dbReference>
<protein>
    <recommendedName>
        <fullName evidence="1">Replication factor A C-terminal domain-containing protein</fullName>
    </recommendedName>
</protein>
<comment type="caution">
    <text evidence="2">The sequence shown here is derived from an EMBL/GenBank/DDBJ whole genome shotgun (WGS) entry which is preliminary data.</text>
</comment>
<dbReference type="AlphaFoldDB" id="A0A835LHM7"/>
<dbReference type="Pfam" id="PF08646">
    <property type="entry name" value="Rep_fac-A_C"/>
    <property type="match status" value="1"/>
</dbReference>
<proteinExistence type="predicted"/>
<dbReference type="Proteomes" id="UP000631114">
    <property type="component" value="Unassembled WGS sequence"/>
</dbReference>